<dbReference type="Proteomes" id="UP000247647">
    <property type="component" value="Unassembled WGS sequence"/>
</dbReference>
<proteinExistence type="predicted"/>
<keyword evidence="7" id="KW-1185">Reference proteome</keyword>
<organism evidence="6 7">
    <name type="scientific">Aspergillus neoniger (strain CBS 115656)</name>
    <dbReference type="NCBI Taxonomy" id="1448310"/>
    <lineage>
        <taxon>Eukaryota</taxon>
        <taxon>Fungi</taxon>
        <taxon>Dikarya</taxon>
        <taxon>Ascomycota</taxon>
        <taxon>Pezizomycotina</taxon>
        <taxon>Eurotiomycetes</taxon>
        <taxon>Eurotiomycetidae</taxon>
        <taxon>Eurotiales</taxon>
        <taxon>Aspergillaceae</taxon>
        <taxon>Aspergillus</taxon>
        <taxon>Aspergillus subgen. Circumdati</taxon>
    </lineage>
</organism>
<accession>A0A318Y4X0</accession>
<dbReference type="Pfam" id="PF21391">
    <property type="entry name" value="tyr_de_CO2_C"/>
    <property type="match status" value="1"/>
</dbReference>
<dbReference type="PANTHER" id="PTHR42735">
    <property type="match status" value="1"/>
</dbReference>
<evidence type="ECO:0000256" key="1">
    <source>
        <dbReference type="ARBA" id="ARBA00001933"/>
    </source>
</evidence>
<feature type="region of interest" description="Disordered" evidence="4">
    <location>
        <begin position="695"/>
        <end position="719"/>
    </location>
</feature>
<evidence type="ECO:0000256" key="3">
    <source>
        <dbReference type="ARBA" id="ARBA00023239"/>
    </source>
</evidence>
<keyword evidence="3" id="KW-0456">Lyase</keyword>
<dbReference type="GeneID" id="37130773"/>
<dbReference type="SUPFAM" id="SSF53383">
    <property type="entry name" value="PLP-dependent transferases"/>
    <property type="match status" value="1"/>
</dbReference>
<evidence type="ECO:0000256" key="4">
    <source>
        <dbReference type="SAM" id="MobiDB-lite"/>
    </source>
</evidence>
<name>A0A318Y4X0_ASPNB</name>
<evidence type="ECO:0000259" key="5">
    <source>
        <dbReference type="Pfam" id="PF21391"/>
    </source>
</evidence>
<dbReference type="InterPro" id="IPR050477">
    <property type="entry name" value="GrpII_AminoAcid_Decarb"/>
</dbReference>
<keyword evidence="6" id="KW-0808">Transferase</keyword>
<dbReference type="InterPro" id="IPR015421">
    <property type="entry name" value="PyrdxlP-dep_Trfase_major"/>
</dbReference>
<feature type="domain" description="L-tyrosine decarboxylase C-terminal" evidence="5">
    <location>
        <begin position="489"/>
        <end position="601"/>
    </location>
</feature>
<keyword evidence="2" id="KW-0663">Pyridoxal phosphate</keyword>
<protein>
    <submittedName>
        <fullName evidence="6">PLP-dependent transferase</fullName>
    </submittedName>
</protein>
<gene>
    <name evidence="6" type="ORF">BO87DRAFT_448930</name>
</gene>
<reference evidence="6" key="1">
    <citation type="submission" date="2016-12" db="EMBL/GenBank/DDBJ databases">
        <title>The genomes of Aspergillus section Nigri reveals drivers in fungal speciation.</title>
        <authorList>
            <consortium name="DOE Joint Genome Institute"/>
            <person name="Vesth T.C."/>
            <person name="Nybo J."/>
            <person name="Theobald S."/>
            <person name="Brandl J."/>
            <person name="Frisvad J.C."/>
            <person name="Nielsen K.F."/>
            <person name="Lyhne E.K."/>
            <person name="Kogle M.E."/>
            <person name="Kuo A."/>
            <person name="Riley R."/>
            <person name="Clum A."/>
            <person name="Nolan M."/>
            <person name="Lipzen A."/>
            <person name="Salamov A."/>
            <person name="Henrissat B."/>
            <person name="Wiebenga A."/>
            <person name="De Vries R.P."/>
            <person name="Grigoriev I.V."/>
            <person name="Mortensen U.H."/>
            <person name="Andersen M.R."/>
            <person name="Baker S.E."/>
        </authorList>
    </citation>
    <scope>NUCLEOTIDE SEQUENCE [LARGE SCALE GENOMIC DNA]</scope>
    <source>
        <strain evidence="6">CBS 115656</strain>
    </source>
</reference>
<evidence type="ECO:0000256" key="2">
    <source>
        <dbReference type="ARBA" id="ARBA00022898"/>
    </source>
</evidence>
<feature type="compositionally biased region" description="Basic and acidic residues" evidence="4">
    <location>
        <begin position="695"/>
        <end position="712"/>
    </location>
</feature>
<evidence type="ECO:0000313" key="7">
    <source>
        <dbReference type="Proteomes" id="UP000247647"/>
    </source>
</evidence>
<dbReference type="Gene3D" id="3.40.640.10">
    <property type="entry name" value="Type I PLP-dependent aspartate aminotransferase-like (Major domain)"/>
    <property type="match status" value="2"/>
</dbReference>
<dbReference type="GO" id="GO:0016740">
    <property type="term" value="F:transferase activity"/>
    <property type="evidence" value="ECO:0007669"/>
    <property type="project" value="UniProtKB-KW"/>
</dbReference>
<dbReference type="EMBL" id="KZ821495">
    <property type="protein sequence ID" value="PYH29285.1"/>
    <property type="molecule type" value="Genomic_DNA"/>
</dbReference>
<sequence length="825" mass="94387">MSAGTPEQRDRNHQKNIQTILEELENARLAYFPDDEPFIPEDVKNKDLYQLIVKNFSEVVQKVAHLMGQQSIPFWSPKYEGHMCTDMTMPALLGYFMTMLYNPNNVALEASPFTTYAEIETEEQLCEMFGYDVGPNDSPRGWGHITADGAIANLESIWVARNLKYYTLSLYLAIKKGKLHFLTGKFEIENYKVMVDYNIQNISRSQLEEDFLETDVVNDVKFPFRYMVGKTRHYSWPKGAAIAGLASDFMYGIKVDLEARLDVEELRKELQTCFDEKRPVSGDDFEKMGMSFLLHADAAWGGYFSTMLPRGKELEQQAEDLKKQTTSKDFVPSLTMKRQTAEDLKALKHVDSIRVDPHKAGYVPYPAGSLVYRDGRMRFSTPVWESSALREVSQELQQCRRGSQTKPSVSFNTAMEHSLKRLHLPVLEMFICVPLNRPPAENGNGYFSTEARKERELIRDKFLRKSNDDIAAADEDGKLMELLRELGSDLNINAFALNWFDEHGHLNEDLEEANNLMKRVVDRFSVNSSDSSPTTRPLYLTSTEFEPELYGECAQEFMHRIGVKKMPQNLFVLRNVVMSPFPTDMKFIDGLMREFKKVVMQEVIVSRERNKQGRQQASCLMQGTDEVFLVYQPSFHEATKKEQIIVTADIWHKGDYVSLKRSGKYKQITLESHHNINLEKKLKLLAWKSSRPLMTEKGKKEGQDKDEDHNIDYPEGSMQPTHEPLPDKFFFRQGSQNLRVKVWEDPFDAWAEGPGLLNNLGNTIAEGTMSLGNEVQVDAEPVNYDPNGSVPPDPSGWQQEFDAIGSVLNTNWPAELTVPEKGLPN</sequence>
<dbReference type="OrthoDB" id="2161780at2759"/>
<dbReference type="InterPro" id="IPR049373">
    <property type="entry name" value="TyrDC_C"/>
</dbReference>
<dbReference type="InterPro" id="IPR015424">
    <property type="entry name" value="PyrdxlP-dep_Trfase"/>
</dbReference>
<evidence type="ECO:0000313" key="6">
    <source>
        <dbReference type="EMBL" id="PYH29285.1"/>
    </source>
</evidence>
<dbReference type="RefSeq" id="XP_025474763.1">
    <property type="nucleotide sequence ID" value="XM_025628317.1"/>
</dbReference>
<comment type="cofactor">
    <cofactor evidence="1">
        <name>pyridoxal 5'-phosphate</name>
        <dbReference type="ChEBI" id="CHEBI:597326"/>
    </cofactor>
</comment>
<dbReference type="PANTHER" id="PTHR42735:SF4">
    <property type="entry name" value="PYRIDOXAL PHOSPHATE-DEPENDENT DECARBOXYLASE FAMILY PROTEIN"/>
    <property type="match status" value="1"/>
</dbReference>
<dbReference type="AlphaFoldDB" id="A0A318Y4X0"/>